<dbReference type="GO" id="GO:0009102">
    <property type="term" value="P:biotin biosynthetic process"/>
    <property type="evidence" value="ECO:0007669"/>
    <property type="project" value="UniProtKB-UniRule"/>
</dbReference>
<evidence type="ECO:0000256" key="11">
    <source>
        <dbReference type="RuleBase" id="RU003693"/>
    </source>
</evidence>
<dbReference type="RefSeq" id="WP_003518938.1">
    <property type="nucleotide sequence ID" value="NZ_CP013828.1"/>
</dbReference>
<keyword evidence="6 11" id="KW-0808">Transferase</keyword>
<evidence type="ECO:0000256" key="4">
    <source>
        <dbReference type="ARBA" id="ARBA00010008"/>
    </source>
</evidence>
<proteinExistence type="inferred from homology"/>
<dbReference type="CDD" id="cd06454">
    <property type="entry name" value="KBL_like"/>
    <property type="match status" value="1"/>
</dbReference>
<comment type="function">
    <text evidence="2 11">Catalyzes the decarboxylative condensation of pimeloyl-[acyl-carrier protein] and L-alanine to produce 8-amino-7-oxononanoate (AON), [acyl-carrier protein], and carbon dioxide.</text>
</comment>
<dbReference type="InterPro" id="IPR050087">
    <property type="entry name" value="AON_synthase_class-II"/>
</dbReference>
<comment type="cofactor">
    <cofactor evidence="1 10 11">
        <name>pyridoxal 5'-phosphate</name>
        <dbReference type="ChEBI" id="CHEBI:597326"/>
    </cofactor>
</comment>
<dbReference type="Gene3D" id="3.90.1150.10">
    <property type="entry name" value="Aspartate Aminotransferase, domain 1"/>
    <property type="match status" value="1"/>
</dbReference>
<dbReference type="EMBL" id="PDBW01000001">
    <property type="protein sequence ID" value="PFH03503.1"/>
    <property type="molecule type" value="Genomic_DNA"/>
</dbReference>
<dbReference type="NCBIfam" id="TIGR00858">
    <property type="entry name" value="bioF"/>
    <property type="match status" value="1"/>
</dbReference>
<dbReference type="GO" id="GO:0008710">
    <property type="term" value="F:8-amino-7-oxononanoate synthase activity"/>
    <property type="evidence" value="ECO:0007669"/>
    <property type="project" value="UniProtKB-UniRule"/>
</dbReference>
<dbReference type="InterPro" id="IPR001917">
    <property type="entry name" value="Aminotrans_II_pyridoxalP_BS"/>
</dbReference>
<evidence type="ECO:0000313" key="13">
    <source>
        <dbReference type="EMBL" id="PFH03503.1"/>
    </source>
</evidence>
<dbReference type="Pfam" id="PF00155">
    <property type="entry name" value="Aminotran_1_2"/>
    <property type="match status" value="1"/>
</dbReference>
<protein>
    <recommendedName>
        <fullName evidence="11">8-amino-7-ketopelargonate synthase</fullName>
        <ecNumber evidence="11">2.3.1.47</ecNumber>
    </recommendedName>
</protein>
<comment type="catalytic activity">
    <reaction evidence="9 11">
        <text>6-carboxyhexanoyl-[ACP] + L-alanine + H(+) = (8S)-8-amino-7-oxononanoate + holo-[ACP] + CO2</text>
        <dbReference type="Rhea" id="RHEA:42288"/>
        <dbReference type="Rhea" id="RHEA-COMP:9685"/>
        <dbReference type="Rhea" id="RHEA-COMP:9955"/>
        <dbReference type="ChEBI" id="CHEBI:15378"/>
        <dbReference type="ChEBI" id="CHEBI:16526"/>
        <dbReference type="ChEBI" id="CHEBI:57972"/>
        <dbReference type="ChEBI" id="CHEBI:64479"/>
        <dbReference type="ChEBI" id="CHEBI:78846"/>
        <dbReference type="ChEBI" id="CHEBI:149468"/>
        <dbReference type="EC" id="2.3.1.47"/>
    </reaction>
</comment>
<evidence type="ECO:0000313" key="14">
    <source>
        <dbReference type="Proteomes" id="UP000223596"/>
    </source>
</evidence>
<dbReference type="InterPro" id="IPR004839">
    <property type="entry name" value="Aminotransferase_I/II_large"/>
</dbReference>
<feature type="modified residue" description="N6-(pyridoxal phosphate)lysine" evidence="10">
    <location>
        <position position="235"/>
    </location>
</feature>
<evidence type="ECO:0000256" key="9">
    <source>
        <dbReference type="ARBA" id="ARBA00047715"/>
    </source>
</evidence>
<dbReference type="InterPro" id="IPR015424">
    <property type="entry name" value="PyrdxlP-dep_Trfase"/>
</dbReference>
<comment type="caution">
    <text evidence="13">The sequence shown here is derived from an EMBL/GenBank/DDBJ whole genome shotgun (WGS) entry which is preliminary data.</text>
</comment>
<dbReference type="FunFam" id="3.40.640.10:FF:000006">
    <property type="entry name" value="5-aminolevulinate synthase, mitochondrial"/>
    <property type="match status" value="1"/>
</dbReference>
<gene>
    <name evidence="13" type="ORF">M972_112314</name>
</gene>
<dbReference type="InterPro" id="IPR015422">
    <property type="entry name" value="PyrdxlP-dep_Trfase_small"/>
</dbReference>
<feature type="domain" description="Aminotransferase class I/classII large" evidence="12">
    <location>
        <begin position="37"/>
        <end position="375"/>
    </location>
</feature>
<evidence type="ECO:0000256" key="1">
    <source>
        <dbReference type="ARBA" id="ARBA00001933"/>
    </source>
</evidence>
<dbReference type="Gene3D" id="3.40.640.10">
    <property type="entry name" value="Type I PLP-dependent aspartate aminotransferase-like (Major domain)"/>
    <property type="match status" value="1"/>
</dbReference>
<comment type="similarity">
    <text evidence="4 11">Belongs to the class-II pyridoxal-phosphate-dependent aminotransferase family. BioF subfamily.</text>
</comment>
<accession>A0AB36TIA6</accession>
<comment type="subunit">
    <text evidence="5 11">Homodimer.</text>
</comment>
<dbReference type="PANTHER" id="PTHR13693">
    <property type="entry name" value="CLASS II AMINOTRANSFERASE/8-AMINO-7-OXONONANOATE SYNTHASE"/>
    <property type="match status" value="1"/>
</dbReference>
<evidence type="ECO:0000256" key="5">
    <source>
        <dbReference type="ARBA" id="ARBA00011738"/>
    </source>
</evidence>
<dbReference type="InterPro" id="IPR015421">
    <property type="entry name" value="PyrdxlP-dep_Trfase_major"/>
</dbReference>
<evidence type="ECO:0000256" key="6">
    <source>
        <dbReference type="ARBA" id="ARBA00022679"/>
    </source>
</evidence>
<dbReference type="InterPro" id="IPR004723">
    <property type="entry name" value="AONS_Archaea/Proteobacteria"/>
</dbReference>
<keyword evidence="8 10" id="KW-0663">Pyridoxal phosphate</keyword>
<evidence type="ECO:0000256" key="2">
    <source>
        <dbReference type="ARBA" id="ARBA00002513"/>
    </source>
</evidence>
<dbReference type="Proteomes" id="UP000223596">
    <property type="component" value="Unassembled WGS sequence"/>
</dbReference>
<evidence type="ECO:0000256" key="10">
    <source>
        <dbReference type="PIRSR" id="PIRSR604723-51"/>
    </source>
</evidence>
<dbReference type="GO" id="GO:0030170">
    <property type="term" value="F:pyridoxal phosphate binding"/>
    <property type="evidence" value="ECO:0007669"/>
    <property type="project" value="InterPro"/>
</dbReference>
<organism evidence="13 14">
    <name type="scientific">Acetivibrio thermocellus AD2</name>
    <dbReference type="NCBI Taxonomy" id="1138384"/>
    <lineage>
        <taxon>Bacteria</taxon>
        <taxon>Bacillati</taxon>
        <taxon>Bacillota</taxon>
        <taxon>Clostridia</taxon>
        <taxon>Eubacteriales</taxon>
        <taxon>Oscillospiraceae</taxon>
        <taxon>Acetivibrio</taxon>
    </lineage>
</organism>
<evidence type="ECO:0000256" key="3">
    <source>
        <dbReference type="ARBA" id="ARBA00004746"/>
    </source>
</evidence>
<name>A0AB36TIA6_ACETH</name>
<dbReference type="PROSITE" id="PS00599">
    <property type="entry name" value="AA_TRANSFER_CLASS_2"/>
    <property type="match status" value="1"/>
</dbReference>
<reference evidence="13 14" key="1">
    <citation type="submission" date="2017-09" db="EMBL/GenBank/DDBJ databases">
        <title>Evaluation of Pacific Biosciences Sequencing Technology to Finishing C. thermocellum Genome Sequences.</title>
        <authorList>
            <person name="Brown S."/>
        </authorList>
    </citation>
    <scope>NUCLEOTIDE SEQUENCE [LARGE SCALE GENOMIC DNA]</scope>
    <source>
        <strain evidence="13 14">AD2</strain>
    </source>
</reference>
<dbReference type="SUPFAM" id="SSF53383">
    <property type="entry name" value="PLP-dependent transferases"/>
    <property type="match status" value="1"/>
</dbReference>
<evidence type="ECO:0000256" key="7">
    <source>
        <dbReference type="ARBA" id="ARBA00022756"/>
    </source>
</evidence>
<keyword evidence="7" id="KW-0093">Biotin biosynthesis</keyword>
<sequence length="388" mass="42904">MYDFQGALKDIKNKGLYREFRNVNAAQGPYTVIDGRKMLMMSSNNYLGLCDDIRLKRAAIESIRKFGVGAGGSRLTCGNFELHRELEERLAKFKDVESCIVFGSGYAANIGAISGIADKNWVIFCDRLNHASIVDGIRLSGAKLVVYKHCDMEDLESKIVRYHTGKSLIVTDGVFSMDGDVAPVDRIVKLAKKYNLMTMVDDAHATGILGEKGRGTSEYFGLKDAVDISMGTLSKAFGVEGGFVAGKRKLVDFLRHKAKSFIYSTAPPPYNMAAALEALNIIETEPQARKELAEKSVWLRNRLIEKGFNVPKGVTPIIPLMVGDVNTAVEFSMLLYNEGIYIPAIRPPTVPKGTSRLRISIMASHSYEDMEFALKNLVRFGRKLGIIP</sequence>
<comment type="pathway">
    <text evidence="3 11">Cofactor biosynthesis; biotin biosynthesis.</text>
</comment>
<evidence type="ECO:0000256" key="8">
    <source>
        <dbReference type="ARBA" id="ARBA00022898"/>
    </source>
</evidence>
<dbReference type="EC" id="2.3.1.47" evidence="11"/>
<dbReference type="AlphaFoldDB" id="A0AB36TIA6"/>
<evidence type="ECO:0000259" key="12">
    <source>
        <dbReference type="Pfam" id="PF00155"/>
    </source>
</evidence>
<dbReference type="PANTHER" id="PTHR13693:SF3">
    <property type="entry name" value="LD36009P"/>
    <property type="match status" value="1"/>
</dbReference>